<accession>A0A0E9X2D5</accession>
<reference evidence="1" key="1">
    <citation type="submission" date="2014-11" db="EMBL/GenBank/DDBJ databases">
        <authorList>
            <person name="Amaro Gonzalez C."/>
        </authorList>
    </citation>
    <scope>NUCLEOTIDE SEQUENCE</scope>
</reference>
<sequence length="76" mass="8582">MGTRNVKSLQSPGLDVMSCSGCHLFIASYGRFVSLCSFIKQCESCEGMTLHHFRAYYLSLNIISYLNPNSRNLKQN</sequence>
<organism evidence="1">
    <name type="scientific">Anguilla anguilla</name>
    <name type="common">European freshwater eel</name>
    <name type="synonym">Muraena anguilla</name>
    <dbReference type="NCBI Taxonomy" id="7936"/>
    <lineage>
        <taxon>Eukaryota</taxon>
        <taxon>Metazoa</taxon>
        <taxon>Chordata</taxon>
        <taxon>Craniata</taxon>
        <taxon>Vertebrata</taxon>
        <taxon>Euteleostomi</taxon>
        <taxon>Actinopterygii</taxon>
        <taxon>Neopterygii</taxon>
        <taxon>Teleostei</taxon>
        <taxon>Anguilliformes</taxon>
        <taxon>Anguillidae</taxon>
        <taxon>Anguilla</taxon>
    </lineage>
</organism>
<proteinExistence type="predicted"/>
<reference evidence="1" key="2">
    <citation type="journal article" date="2015" name="Fish Shellfish Immunol.">
        <title>Early steps in the European eel (Anguilla anguilla)-Vibrio vulnificus interaction in the gills: Role of the RtxA13 toxin.</title>
        <authorList>
            <person name="Callol A."/>
            <person name="Pajuelo D."/>
            <person name="Ebbesson L."/>
            <person name="Teles M."/>
            <person name="MacKenzie S."/>
            <person name="Amaro C."/>
        </authorList>
    </citation>
    <scope>NUCLEOTIDE SEQUENCE</scope>
</reference>
<name>A0A0E9X2D5_ANGAN</name>
<dbReference type="AlphaFoldDB" id="A0A0E9X2D5"/>
<dbReference type="EMBL" id="GBXM01011843">
    <property type="protein sequence ID" value="JAH96734.1"/>
    <property type="molecule type" value="Transcribed_RNA"/>
</dbReference>
<evidence type="ECO:0000313" key="1">
    <source>
        <dbReference type="EMBL" id="JAH96734.1"/>
    </source>
</evidence>
<protein>
    <submittedName>
        <fullName evidence="1">Uncharacterized protein</fullName>
    </submittedName>
</protein>